<protein>
    <submittedName>
        <fullName evidence="2">AAA family ATPase</fullName>
    </submittedName>
</protein>
<dbReference type="InterPro" id="IPR027417">
    <property type="entry name" value="P-loop_NTPase"/>
</dbReference>
<proteinExistence type="predicted"/>
<evidence type="ECO:0000313" key="2">
    <source>
        <dbReference type="EMBL" id="MCW9708067.1"/>
    </source>
</evidence>
<comment type="caution">
    <text evidence="2">The sequence shown here is derived from an EMBL/GenBank/DDBJ whole genome shotgun (WGS) entry which is preliminary data.</text>
</comment>
<evidence type="ECO:0000259" key="1">
    <source>
        <dbReference type="Pfam" id="PF13521"/>
    </source>
</evidence>
<evidence type="ECO:0000313" key="3">
    <source>
        <dbReference type="Proteomes" id="UP001207918"/>
    </source>
</evidence>
<organism evidence="2 3">
    <name type="scientific">Fodinibius salsisoli</name>
    <dbReference type="NCBI Taxonomy" id="2820877"/>
    <lineage>
        <taxon>Bacteria</taxon>
        <taxon>Pseudomonadati</taxon>
        <taxon>Balneolota</taxon>
        <taxon>Balneolia</taxon>
        <taxon>Balneolales</taxon>
        <taxon>Balneolaceae</taxon>
        <taxon>Fodinibius</taxon>
    </lineage>
</organism>
<keyword evidence="3" id="KW-1185">Reference proteome</keyword>
<dbReference type="Proteomes" id="UP001207918">
    <property type="component" value="Unassembled WGS sequence"/>
</dbReference>
<dbReference type="SUPFAM" id="SSF52540">
    <property type="entry name" value="P-loop containing nucleoside triphosphate hydrolases"/>
    <property type="match status" value="1"/>
</dbReference>
<dbReference type="RefSeq" id="WP_265766853.1">
    <property type="nucleotide sequence ID" value="NZ_JAGGJA010000010.1"/>
</dbReference>
<dbReference type="Gene3D" id="3.40.50.300">
    <property type="entry name" value="P-loop containing nucleotide triphosphate hydrolases"/>
    <property type="match status" value="1"/>
</dbReference>
<feature type="domain" description="NadR/Ttd14 AAA" evidence="1">
    <location>
        <begin position="15"/>
        <end position="176"/>
    </location>
</feature>
<dbReference type="EMBL" id="JAGGJA010000010">
    <property type="protein sequence ID" value="MCW9708067.1"/>
    <property type="molecule type" value="Genomic_DNA"/>
</dbReference>
<dbReference type="InterPro" id="IPR038727">
    <property type="entry name" value="NadR/Ttd14_AAA_dom"/>
</dbReference>
<name>A0ABT3PQC8_9BACT</name>
<dbReference type="Pfam" id="PF13521">
    <property type="entry name" value="AAA_28"/>
    <property type="match status" value="1"/>
</dbReference>
<accession>A0ABT3PQC8</accession>
<reference evidence="2 3" key="1">
    <citation type="submission" date="2021-03" db="EMBL/GenBank/DDBJ databases">
        <title>Aliifodinibius sp. nov., a new bacterium isolated from saline soil.</title>
        <authorList>
            <person name="Galisteo C."/>
            <person name="De La Haba R."/>
            <person name="Sanchez-Porro C."/>
            <person name="Ventosa A."/>
        </authorList>
    </citation>
    <scope>NUCLEOTIDE SEQUENCE [LARGE SCALE GENOMIC DNA]</scope>
    <source>
        <strain evidence="2 3">1BSP15-2V2</strain>
    </source>
</reference>
<sequence length="196" mass="22886">MMTKHKHPIHNNHFFILSGGPGVGKTTVLTALQKDGRTCIREAAREIIRYQQSQSGDALPWKDKEQYKKRMLYKSVKDYEEASDQKQRISFFDRGIPDTLAYARLEGLAISDDLRFYSQHYRSNSTVFIFPPWQKIYRKDSERKQSFGEVIATHKMMKQVYRACGYQPVLVPKTTTVKRCNFILNYIAKLDISYST</sequence>
<gene>
    <name evidence="2" type="ORF">J6I44_14470</name>
</gene>